<evidence type="ECO:0000313" key="3">
    <source>
        <dbReference type="EMBL" id="CAE0017766.1"/>
    </source>
</evidence>
<name>A0A7S2Z2E9_9CHLO</name>
<feature type="transmembrane region" description="Helical" evidence="2">
    <location>
        <begin position="60"/>
        <end position="84"/>
    </location>
</feature>
<keyword evidence="2" id="KW-0812">Transmembrane</keyword>
<reference evidence="3" key="1">
    <citation type="submission" date="2021-01" db="EMBL/GenBank/DDBJ databases">
        <authorList>
            <person name="Corre E."/>
            <person name="Pelletier E."/>
            <person name="Niang G."/>
            <person name="Scheremetjew M."/>
            <person name="Finn R."/>
            <person name="Kale V."/>
            <person name="Holt S."/>
            <person name="Cochrane G."/>
            <person name="Meng A."/>
            <person name="Brown T."/>
            <person name="Cohen L."/>
        </authorList>
    </citation>
    <scope>NUCLEOTIDE SEQUENCE</scope>
    <source>
        <strain evidence="3">RCC856</strain>
    </source>
</reference>
<sequence length="233" mass="25292">MSSFSSGRGSREEQYLVETASLPNQVETRNSEDMADLEEQQGLDVEEDGECKHHSLAKQLLVVAFTCCVYSAAATVAIVCYFAFLGLQQATFATGWAVVARGDGAEWRDLESEGRFLVTSTALQLALYAFMAGKYLFSACVRDTVLSSRLERLSYALLSAAGIPCMALAIALLSLACFGSDGRTDGDSGPRKGSSQHSLLIWGMACQTAATACVTGFWIFQIKDYEWLVMKQP</sequence>
<feature type="transmembrane region" description="Helical" evidence="2">
    <location>
        <begin position="199"/>
        <end position="220"/>
    </location>
</feature>
<evidence type="ECO:0008006" key="4">
    <source>
        <dbReference type="Google" id="ProtNLM"/>
    </source>
</evidence>
<keyword evidence="2" id="KW-1133">Transmembrane helix</keyword>
<proteinExistence type="predicted"/>
<dbReference type="EMBL" id="HBHU01005743">
    <property type="protein sequence ID" value="CAE0017766.1"/>
    <property type="molecule type" value="Transcribed_RNA"/>
</dbReference>
<organism evidence="3">
    <name type="scientific">Chloropicon laureae</name>
    <dbReference type="NCBI Taxonomy" id="464258"/>
    <lineage>
        <taxon>Eukaryota</taxon>
        <taxon>Viridiplantae</taxon>
        <taxon>Chlorophyta</taxon>
        <taxon>Chloropicophyceae</taxon>
        <taxon>Chloropicales</taxon>
        <taxon>Chloropicaceae</taxon>
        <taxon>Chloropicon</taxon>
    </lineage>
</organism>
<feature type="region of interest" description="Disordered" evidence="1">
    <location>
        <begin position="1"/>
        <end position="22"/>
    </location>
</feature>
<gene>
    <name evidence="3" type="ORF">CLAU1311_LOCUS3713</name>
</gene>
<evidence type="ECO:0000256" key="1">
    <source>
        <dbReference type="SAM" id="MobiDB-lite"/>
    </source>
</evidence>
<evidence type="ECO:0000256" key="2">
    <source>
        <dbReference type="SAM" id="Phobius"/>
    </source>
</evidence>
<keyword evidence="2" id="KW-0472">Membrane</keyword>
<feature type="transmembrane region" description="Helical" evidence="2">
    <location>
        <begin position="157"/>
        <end position="179"/>
    </location>
</feature>
<protein>
    <recommendedName>
        <fullName evidence="4">Transmembrane protein</fullName>
    </recommendedName>
</protein>
<dbReference type="AlphaFoldDB" id="A0A7S2Z2E9"/>
<accession>A0A7S2Z2E9</accession>